<keyword evidence="9 12" id="KW-0472">Membrane</keyword>
<keyword evidence="3" id="KW-0813">Transport</keyword>
<dbReference type="Proteomes" id="UP001642483">
    <property type="component" value="Unassembled WGS sequence"/>
</dbReference>
<feature type="transmembrane region" description="Helical" evidence="12">
    <location>
        <begin position="56"/>
        <end position="77"/>
    </location>
</feature>
<evidence type="ECO:0000256" key="7">
    <source>
        <dbReference type="ARBA" id="ARBA00023053"/>
    </source>
</evidence>
<dbReference type="PANTHER" id="PTHR42985:SF45">
    <property type="entry name" value="SODIUM_IODIDE COTRANSPORTER-LIKE"/>
    <property type="match status" value="1"/>
</dbReference>
<reference evidence="13 14" key="1">
    <citation type="submission" date="2024-02" db="EMBL/GenBank/DDBJ databases">
        <authorList>
            <person name="Daric V."/>
            <person name="Darras S."/>
        </authorList>
    </citation>
    <scope>NUCLEOTIDE SEQUENCE [LARGE SCALE GENOMIC DNA]</scope>
</reference>
<evidence type="ECO:0000256" key="2">
    <source>
        <dbReference type="ARBA" id="ARBA00006434"/>
    </source>
</evidence>
<sequence length="172" mass="19492">MSYTESSSGKFSTADFVVFIGMLAAAALVGIYYAIKDRKAKNQTLVNYNFGGRSMSAIPLGLSMAVSYISAITMISFPTEAYNYGAVVIWYSTTSIIPNVIAYFYYIPLVHKLSLYSIYQYLELRFDVKVRKLCSAISILQLICSLGKDDCDRWRIWKNVGFPGERRKNEYL</sequence>
<comment type="subcellular location">
    <subcellularLocation>
        <location evidence="1">Cell membrane</location>
        <topology evidence="1">Multi-pass membrane protein</topology>
    </subcellularLocation>
</comment>
<protein>
    <recommendedName>
        <fullName evidence="15">Sodium-dependent multivitamin transporter</fullName>
    </recommendedName>
</protein>
<keyword evidence="5 12" id="KW-0812">Transmembrane</keyword>
<evidence type="ECO:0000256" key="4">
    <source>
        <dbReference type="ARBA" id="ARBA00022475"/>
    </source>
</evidence>
<keyword evidence="14" id="KW-1185">Reference proteome</keyword>
<comment type="similarity">
    <text evidence="2 11">Belongs to the sodium:solute symporter (SSF) (TC 2.A.21) family.</text>
</comment>
<evidence type="ECO:0000256" key="10">
    <source>
        <dbReference type="ARBA" id="ARBA00023201"/>
    </source>
</evidence>
<evidence type="ECO:0000256" key="12">
    <source>
        <dbReference type="SAM" id="Phobius"/>
    </source>
</evidence>
<keyword evidence="10" id="KW-0739">Sodium transport</keyword>
<dbReference type="InterPro" id="IPR051163">
    <property type="entry name" value="Sodium:Solute_Symporter_SSF"/>
</dbReference>
<evidence type="ECO:0000256" key="6">
    <source>
        <dbReference type="ARBA" id="ARBA00022989"/>
    </source>
</evidence>
<keyword evidence="8" id="KW-0406">Ion transport</keyword>
<evidence type="ECO:0000256" key="1">
    <source>
        <dbReference type="ARBA" id="ARBA00004651"/>
    </source>
</evidence>
<evidence type="ECO:0000256" key="9">
    <source>
        <dbReference type="ARBA" id="ARBA00023136"/>
    </source>
</evidence>
<name>A0ABP0GUS6_CLALP</name>
<evidence type="ECO:0000256" key="3">
    <source>
        <dbReference type="ARBA" id="ARBA00022448"/>
    </source>
</evidence>
<dbReference type="InterPro" id="IPR038377">
    <property type="entry name" value="Na/Glc_symporter_sf"/>
</dbReference>
<organism evidence="13 14">
    <name type="scientific">Clavelina lepadiformis</name>
    <name type="common">Light-bulb sea squirt</name>
    <name type="synonym">Ascidia lepadiformis</name>
    <dbReference type="NCBI Taxonomy" id="159417"/>
    <lineage>
        <taxon>Eukaryota</taxon>
        <taxon>Metazoa</taxon>
        <taxon>Chordata</taxon>
        <taxon>Tunicata</taxon>
        <taxon>Ascidiacea</taxon>
        <taxon>Aplousobranchia</taxon>
        <taxon>Clavelinidae</taxon>
        <taxon>Clavelina</taxon>
    </lineage>
</organism>
<proteinExistence type="inferred from homology"/>
<keyword evidence="4" id="KW-1003">Cell membrane</keyword>
<dbReference type="PANTHER" id="PTHR42985">
    <property type="entry name" value="SODIUM-COUPLED MONOCARBOXYLATE TRANSPORTER"/>
    <property type="match status" value="1"/>
</dbReference>
<comment type="caution">
    <text evidence="13">The sequence shown here is derived from an EMBL/GenBank/DDBJ whole genome shotgun (WGS) entry which is preliminary data.</text>
</comment>
<feature type="transmembrane region" description="Helical" evidence="12">
    <location>
        <begin position="89"/>
        <end position="107"/>
    </location>
</feature>
<evidence type="ECO:0008006" key="15">
    <source>
        <dbReference type="Google" id="ProtNLM"/>
    </source>
</evidence>
<keyword evidence="7" id="KW-0915">Sodium</keyword>
<dbReference type="Pfam" id="PF00474">
    <property type="entry name" value="SSF"/>
    <property type="match status" value="1"/>
</dbReference>
<evidence type="ECO:0000313" key="13">
    <source>
        <dbReference type="EMBL" id="CAK8694696.1"/>
    </source>
</evidence>
<feature type="transmembrane region" description="Helical" evidence="12">
    <location>
        <begin position="16"/>
        <end position="35"/>
    </location>
</feature>
<dbReference type="PROSITE" id="PS50283">
    <property type="entry name" value="NA_SOLUT_SYMP_3"/>
    <property type="match status" value="1"/>
</dbReference>
<evidence type="ECO:0000256" key="11">
    <source>
        <dbReference type="RuleBase" id="RU362091"/>
    </source>
</evidence>
<dbReference type="InterPro" id="IPR001734">
    <property type="entry name" value="Na/solute_symporter"/>
</dbReference>
<evidence type="ECO:0000313" key="14">
    <source>
        <dbReference type="Proteomes" id="UP001642483"/>
    </source>
</evidence>
<dbReference type="Gene3D" id="1.20.1730.10">
    <property type="entry name" value="Sodium/glucose cotransporter"/>
    <property type="match status" value="1"/>
</dbReference>
<keyword evidence="6 12" id="KW-1133">Transmembrane helix</keyword>
<dbReference type="EMBL" id="CAWYQH010000141">
    <property type="protein sequence ID" value="CAK8694696.1"/>
    <property type="molecule type" value="Genomic_DNA"/>
</dbReference>
<gene>
    <name evidence="13" type="ORF">CVLEPA_LOCUS28046</name>
</gene>
<evidence type="ECO:0000256" key="8">
    <source>
        <dbReference type="ARBA" id="ARBA00023065"/>
    </source>
</evidence>
<accession>A0ABP0GUS6</accession>
<evidence type="ECO:0000256" key="5">
    <source>
        <dbReference type="ARBA" id="ARBA00022692"/>
    </source>
</evidence>